<dbReference type="EMBL" id="JAAXOX010000006">
    <property type="protein sequence ID" value="NKY23486.1"/>
    <property type="molecule type" value="Genomic_DNA"/>
</dbReference>
<feature type="transmembrane region" description="Helical" evidence="1">
    <location>
        <begin position="12"/>
        <end position="32"/>
    </location>
</feature>
<organism evidence="2 3">
    <name type="scientific">Cellulomonas denverensis</name>
    <dbReference type="NCBI Taxonomy" id="264297"/>
    <lineage>
        <taxon>Bacteria</taxon>
        <taxon>Bacillati</taxon>
        <taxon>Actinomycetota</taxon>
        <taxon>Actinomycetes</taxon>
        <taxon>Micrococcales</taxon>
        <taxon>Cellulomonadaceae</taxon>
        <taxon>Cellulomonas</taxon>
    </lineage>
</organism>
<dbReference type="Proteomes" id="UP000581206">
    <property type="component" value="Unassembled WGS sequence"/>
</dbReference>
<proteinExistence type="predicted"/>
<reference evidence="2 3" key="1">
    <citation type="submission" date="2020-04" db="EMBL/GenBank/DDBJ databases">
        <title>MicrobeNet Type strains.</title>
        <authorList>
            <person name="Nicholson A.C."/>
        </authorList>
    </citation>
    <scope>NUCLEOTIDE SEQUENCE [LARGE SCALE GENOMIC DNA]</scope>
    <source>
        <strain evidence="2 3">ATCC BAA-788</strain>
    </source>
</reference>
<feature type="transmembrane region" description="Helical" evidence="1">
    <location>
        <begin position="52"/>
        <end position="74"/>
    </location>
</feature>
<protein>
    <submittedName>
        <fullName evidence="2">Uncharacterized protein</fullName>
    </submittedName>
</protein>
<keyword evidence="3" id="KW-1185">Reference proteome</keyword>
<evidence type="ECO:0000313" key="2">
    <source>
        <dbReference type="EMBL" id="NKY23486.1"/>
    </source>
</evidence>
<keyword evidence="1" id="KW-0472">Membrane</keyword>
<keyword evidence="1" id="KW-1133">Transmembrane helix</keyword>
<feature type="transmembrane region" description="Helical" evidence="1">
    <location>
        <begin position="106"/>
        <end position="124"/>
    </location>
</feature>
<dbReference type="RefSeq" id="WP_168630617.1">
    <property type="nucleotide sequence ID" value="NZ_BONL01000006.1"/>
</dbReference>
<name>A0A7X6QZV7_9CELL</name>
<gene>
    <name evidence="2" type="ORF">HGA03_12510</name>
</gene>
<feature type="transmembrane region" description="Helical" evidence="1">
    <location>
        <begin position="81"/>
        <end position="100"/>
    </location>
</feature>
<evidence type="ECO:0000256" key="1">
    <source>
        <dbReference type="SAM" id="Phobius"/>
    </source>
</evidence>
<dbReference type="AlphaFoldDB" id="A0A7X6QZV7"/>
<comment type="caution">
    <text evidence="2">The sequence shown here is derived from an EMBL/GenBank/DDBJ whole genome shotgun (WGS) entry which is preliminary data.</text>
</comment>
<accession>A0A7X6QZV7</accession>
<keyword evidence="1" id="KW-0812">Transmembrane</keyword>
<sequence length="128" mass="12746">MEGERQMSWMQIGAAIVVGAHGIGHVLGWGPVLGVPGLPADALGSWLVGGAAARAVAVLLFGVPTAGFLVTAFALRAGPSWLRGVALASAVASLVAVAVFPRAFPTGSLVGSVLVNLAVMVLVVRVPG</sequence>
<evidence type="ECO:0000313" key="3">
    <source>
        <dbReference type="Proteomes" id="UP000581206"/>
    </source>
</evidence>